<keyword evidence="3" id="KW-0862">Zinc</keyword>
<dbReference type="OrthoDB" id="9797931at2"/>
<dbReference type="Pfam" id="PF08240">
    <property type="entry name" value="ADH_N"/>
    <property type="match status" value="1"/>
</dbReference>
<feature type="domain" description="Enoyl reductase (ER)" evidence="5">
    <location>
        <begin position="14"/>
        <end position="339"/>
    </location>
</feature>
<dbReference type="InterPro" id="IPR050129">
    <property type="entry name" value="Zn_alcohol_dh"/>
</dbReference>
<dbReference type="InterPro" id="IPR036291">
    <property type="entry name" value="NAD(P)-bd_dom_sf"/>
</dbReference>
<dbReference type="SMART" id="SM00829">
    <property type="entry name" value="PKS_ER"/>
    <property type="match status" value="1"/>
</dbReference>
<accession>A0A4R5TW67</accession>
<sequence length="351" mass="35772">MTPSNPTMKAAVLTAPETVAVQQVPLPEVPDGWALIRVEYTGLCGTDFSIYHGTHPRAAPPLILGHEITGTVAVAAPDGPAEGTRVVVEPLIACGTCGPCTSGNSHVCSNLNLYGIDAPGSLAEYIALPARALLPVDPKVPARQAALAEPLAVAVHAVARSGLSGGEHVAVFGAGPIGLLTALVAREAGAGEVFLIEPSEDRREAAGRFGFPVLAPGEDPAGTVRSRTGGAGADIVFDSAAHPSVAAALSGAARVQGTIVLVGVYKEPAKLDLQGITFSEQTLLGVRVYTRQDMERAVGLIEADVLQLDRLPIEVFGLGEVPEAFTKAMSAGGVLKVLVGSAGEESGAAHV</sequence>
<keyword evidence="7" id="KW-1185">Reference proteome</keyword>
<dbReference type="InterPro" id="IPR013154">
    <property type="entry name" value="ADH-like_N"/>
</dbReference>
<dbReference type="SUPFAM" id="SSF51735">
    <property type="entry name" value="NAD(P)-binding Rossmann-fold domains"/>
    <property type="match status" value="1"/>
</dbReference>
<protein>
    <submittedName>
        <fullName evidence="6">Alcohol dehydrogenase</fullName>
    </submittedName>
</protein>
<reference evidence="6 7" key="1">
    <citation type="submission" date="2019-03" db="EMBL/GenBank/DDBJ databases">
        <title>Arthrobacter sp. nov., an bacterium isolated from biocrust in Mu Us Desert.</title>
        <authorList>
            <person name="Lixiong L."/>
        </authorList>
    </citation>
    <scope>NUCLEOTIDE SEQUENCE [LARGE SCALE GENOMIC DNA]</scope>
    <source>
        <strain evidence="6 7">SLN-3</strain>
    </source>
</reference>
<dbReference type="InterPro" id="IPR020843">
    <property type="entry name" value="ER"/>
</dbReference>
<evidence type="ECO:0000313" key="6">
    <source>
        <dbReference type="EMBL" id="TDK25352.1"/>
    </source>
</evidence>
<evidence type="ECO:0000259" key="5">
    <source>
        <dbReference type="SMART" id="SM00829"/>
    </source>
</evidence>
<dbReference type="InterPro" id="IPR011032">
    <property type="entry name" value="GroES-like_sf"/>
</dbReference>
<evidence type="ECO:0000256" key="1">
    <source>
        <dbReference type="ARBA" id="ARBA00001947"/>
    </source>
</evidence>
<dbReference type="GO" id="GO:0046872">
    <property type="term" value="F:metal ion binding"/>
    <property type="evidence" value="ECO:0007669"/>
    <property type="project" value="UniProtKB-KW"/>
</dbReference>
<dbReference type="Proteomes" id="UP000295411">
    <property type="component" value="Unassembled WGS sequence"/>
</dbReference>
<dbReference type="Gene3D" id="3.40.50.720">
    <property type="entry name" value="NAD(P)-binding Rossmann-like Domain"/>
    <property type="match status" value="1"/>
</dbReference>
<dbReference type="PANTHER" id="PTHR43401:SF2">
    <property type="entry name" value="L-THREONINE 3-DEHYDROGENASE"/>
    <property type="match status" value="1"/>
</dbReference>
<name>A0A4R5TW67_9MICC</name>
<evidence type="ECO:0000256" key="4">
    <source>
        <dbReference type="ARBA" id="ARBA00023002"/>
    </source>
</evidence>
<dbReference type="SUPFAM" id="SSF50129">
    <property type="entry name" value="GroES-like"/>
    <property type="match status" value="1"/>
</dbReference>
<dbReference type="Gene3D" id="3.90.180.10">
    <property type="entry name" value="Medium-chain alcohol dehydrogenases, catalytic domain"/>
    <property type="match status" value="1"/>
</dbReference>
<dbReference type="InterPro" id="IPR013149">
    <property type="entry name" value="ADH-like_C"/>
</dbReference>
<proteinExistence type="predicted"/>
<evidence type="ECO:0000256" key="3">
    <source>
        <dbReference type="ARBA" id="ARBA00022833"/>
    </source>
</evidence>
<evidence type="ECO:0000313" key="7">
    <source>
        <dbReference type="Proteomes" id="UP000295411"/>
    </source>
</evidence>
<organism evidence="6 7">
    <name type="scientific">Arthrobacter crusticola</name>
    <dbReference type="NCBI Taxonomy" id="2547960"/>
    <lineage>
        <taxon>Bacteria</taxon>
        <taxon>Bacillati</taxon>
        <taxon>Actinomycetota</taxon>
        <taxon>Actinomycetes</taxon>
        <taxon>Micrococcales</taxon>
        <taxon>Micrococcaceae</taxon>
        <taxon>Arthrobacter</taxon>
    </lineage>
</organism>
<gene>
    <name evidence="6" type="ORF">E2F48_08750</name>
</gene>
<comment type="caution">
    <text evidence="6">The sequence shown here is derived from an EMBL/GenBank/DDBJ whole genome shotgun (WGS) entry which is preliminary data.</text>
</comment>
<dbReference type="AlphaFoldDB" id="A0A4R5TW67"/>
<dbReference type="GO" id="GO:0016491">
    <property type="term" value="F:oxidoreductase activity"/>
    <property type="evidence" value="ECO:0007669"/>
    <property type="project" value="UniProtKB-KW"/>
</dbReference>
<dbReference type="RefSeq" id="WP_133403627.1">
    <property type="nucleotide sequence ID" value="NZ_SMTK01000003.1"/>
</dbReference>
<comment type="cofactor">
    <cofactor evidence="1">
        <name>Zn(2+)</name>
        <dbReference type="ChEBI" id="CHEBI:29105"/>
    </cofactor>
</comment>
<keyword evidence="4" id="KW-0560">Oxidoreductase</keyword>
<evidence type="ECO:0000256" key="2">
    <source>
        <dbReference type="ARBA" id="ARBA00022723"/>
    </source>
</evidence>
<keyword evidence="2" id="KW-0479">Metal-binding</keyword>
<dbReference type="PANTHER" id="PTHR43401">
    <property type="entry name" value="L-THREONINE 3-DEHYDROGENASE"/>
    <property type="match status" value="1"/>
</dbReference>
<dbReference type="Pfam" id="PF00107">
    <property type="entry name" value="ADH_zinc_N"/>
    <property type="match status" value="1"/>
</dbReference>
<dbReference type="EMBL" id="SMTK01000003">
    <property type="protein sequence ID" value="TDK25352.1"/>
    <property type="molecule type" value="Genomic_DNA"/>
</dbReference>